<dbReference type="Pfam" id="PF02518">
    <property type="entry name" value="HATPase_c"/>
    <property type="match status" value="1"/>
</dbReference>
<proteinExistence type="predicted"/>
<dbReference type="Pfam" id="PF00512">
    <property type="entry name" value="HisKA"/>
    <property type="match status" value="1"/>
</dbReference>
<dbReference type="SMART" id="SM00387">
    <property type="entry name" value="HATPase_c"/>
    <property type="match status" value="1"/>
</dbReference>
<dbReference type="CDD" id="cd06225">
    <property type="entry name" value="HAMP"/>
    <property type="match status" value="1"/>
</dbReference>
<dbReference type="InterPro" id="IPR036890">
    <property type="entry name" value="HATPase_C_sf"/>
</dbReference>
<dbReference type="RefSeq" id="WP_249286475.1">
    <property type="nucleotide sequence ID" value="NZ_JACRWC010000042.1"/>
</dbReference>
<dbReference type="InterPro" id="IPR003661">
    <property type="entry name" value="HisK_dim/P_dom"/>
</dbReference>
<dbReference type="PROSITE" id="PS50885">
    <property type="entry name" value="HAMP"/>
    <property type="match status" value="1"/>
</dbReference>
<reference evidence="14" key="1">
    <citation type="submission" date="2020-08" db="EMBL/GenBank/DDBJ databases">
        <authorList>
            <person name="Liu C."/>
            <person name="Sun Q."/>
        </authorList>
    </citation>
    <scope>NUCLEOTIDE SEQUENCE</scope>
    <source>
        <strain evidence="14">BX16</strain>
    </source>
</reference>
<dbReference type="SUPFAM" id="SSF55874">
    <property type="entry name" value="ATPase domain of HSP90 chaperone/DNA topoisomerase II/histidine kinase"/>
    <property type="match status" value="1"/>
</dbReference>
<dbReference type="CDD" id="cd00082">
    <property type="entry name" value="HisKA"/>
    <property type="match status" value="1"/>
</dbReference>
<dbReference type="InterPro" id="IPR050428">
    <property type="entry name" value="TCS_sensor_his_kinase"/>
</dbReference>
<dbReference type="SMART" id="SM00304">
    <property type="entry name" value="HAMP"/>
    <property type="match status" value="1"/>
</dbReference>
<keyword evidence="6 11" id="KW-0812">Transmembrane</keyword>
<dbReference type="SUPFAM" id="SSF47384">
    <property type="entry name" value="Homodimeric domain of signal transducing histidine kinase"/>
    <property type="match status" value="1"/>
</dbReference>
<evidence type="ECO:0000256" key="6">
    <source>
        <dbReference type="ARBA" id="ARBA00022692"/>
    </source>
</evidence>
<dbReference type="EMBL" id="JACRWC010000042">
    <property type="protein sequence ID" value="MBC5998988.1"/>
    <property type="molecule type" value="Genomic_DNA"/>
</dbReference>
<dbReference type="PROSITE" id="PS50109">
    <property type="entry name" value="HIS_KIN"/>
    <property type="match status" value="1"/>
</dbReference>
<dbReference type="Gene3D" id="6.10.340.10">
    <property type="match status" value="1"/>
</dbReference>
<keyword evidence="9" id="KW-0902">Two-component regulatory system</keyword>
<feature type="transmembrane region" description="Helical" evidence="11">
    <location>
        <begin position="81"/>
        <end position="101"/>
    </location>
</feature>
<organism evidence="14 15">
    <name type="scientific">Lentihominibacter faecis</name>
    <dbReference type="NCBI Taxonomy" id="2764712"/>
    <lineage>
        <taxon>Bacteria</taxon>
        <taxon>Bacillati</taxon>
        <taxon>Bacillota</taxon>
        <taxon>Clostridia</taxon>
        <taxon>Peptostreptococcales</taxon>
        <taxon>Anaerovoracaceae</taxon>
        <taxon>Lentihominibacter</taxon>
    </lineage>
</organism>
<dbReference type="Gene3D" id="3.30.565.10">
    <property type="entry name" value="Histidine kinase-like ATPase, C-terminal domain"/>
    <property type="match status" value="1"/>
</dbReference>
<evidence type="ECO:0000256" key="7">
    <source>
        <dbReference type="ARBA" id="ARBA00022777"/>
    </source>
</evidence>
<dbReference type="PANTHER" id="PTHR45436:SF5">
    <property type="entry name" value="SENSOR HISTIDINE KINASE TRCS"/>
    <property type="match status" value="1"/>
</dbReference>
<evidence type="ECO:0000256" key="1">
    <source>
        <dbReference type="ARBA" id="ARBA00000085"/>
    </source>
</evidence>
<evidence type="ECO:0000256" key="9">
    <source>
        <dbReference type="ARBA" id="ARBA00023012"/>
    </source>
</evidence>
<dbReference type="CDD" id="cd00075">
    <property type="entry name" value="HATPase"/>
    <property type="match status" value="1"/>
</dbReference>
<evidence type="ECO:0000313" key="14">
    <source>
        <dbReference type="EMBL" id="MBC5998988.1"/>
    </source>
</evidence>
<dbReference type="InterPro" id="IPR003660">
    <property type="entry name" value="HAMP_dom"/>
</dbReference>
<feature type="domain" description="Histidine kinase" evidence="12">
    <location>
        <begin position="164"/>
        <end position="377"/>
    </location>
</feature>
<dbReference type="Gene3D" id="1.10.287.130">
    <property type="match status" value="1"/>
</dbReference>
<keyword evidence="8 11" id="KW-1133">Transmembrane helix</keyword>
<evidence type="ECO:0000256" key="3">
    <source>
        <dbReference type="ARBA" id="ARBA00012438"/>
    </source>
</evidence>
<evidence type="ECO:0000313" key="15">
    <source>
        <dbReference type="Proteomes" id="UP000644115"/>
    </source>
</evidence>
<keyword evidence="15" id="KW-1185">Reference proteome</keyword>
<name>A0A923SL93_9FIRM</name>
<keyword evidence="4" id="KW-0597">Phosphoprotein</keyword>
<keyword evidence="10 11" id="KW-0472">Membrane</keyword>
<gene>
    <name evidence="14" type="ORF">H8876_03100</name>
</gene>
<keyword evidence="7 14" id="KW-0418">Kinase</keyword>
<comment type="subcellular location">
    <subcellularLocation>
        <location evidence="2">Membrane</location>
    </subcellularLocation>
</comment>
<accession>A0A923SL93</accession>
<dbReference type="PANTHER" id="PTHR45436">
    <property type="entry name" value="SENSOR HISTIDINE KINASE YKOH"/>
    <property type="match status" value="1"/>
</dbReference>
<evidence type="ECO:0000256" key="4">
    <source>
        <dbReference type="ARBA" id="ARBA00022553"/>
    </source>
</evidence>
<comment type="catalytic activity">
    <reaction evidence="1">
        <text>ATP + protein L-histidine = ADP + protein N-phospho-L-histidine.</text>
        <dbReference type="EC" id="2.7.13.3"/>
    </reaction>
</comment>
<evidence type="ECO:0000259" key="13">
    <source>
        <dbReference type="PROSITE" id="PS50885"/>
    </source>
</evidence>
<dbReference type="InterPro" id="IPR036097">
    <property type="entry name" value="HisK_dim/P_sf"/>
</dbReference>
<keyword evidence="5" id="KW-0808">Transferase</keyword>
<evidence type="ECO:0000256" key="5">
    <source>
        <dbReference type="ARBA" id="ARBA00022679"/>
    </source>
</evidence>
<evidence type="ECO:0000256" key="11">
    <source>
        <dbReference type="SAM" id="Phobius"/>
    </source>
</evidence>
<dbReference type="InterPro" id="IPR003594">
    <property type="entry name" value="HATPase_dom"/>
</dbReference>
<feature type="transmembrane region" description="Helical" evidence="11">
    <location>
        <begin position="12"/>
        <end position="35"/>
    </location>
</feature>
<comment type="caution">
    <text evidence="14">The sequence shown here is derived from an EMBL/GenBank/DDBJ whole genome shotgun (WGS) entry which is preliminary data.</text>
</comment>
<dbReference type="GO" id="GO:0005886">
    <property type="term" value="C:plasma membrane"/>
    <property type="evidence" value="ECO:0007669"/>
    <property type="project" value="TreeGrafter"/>
</dbReference>
<feature type="domain" description="HAMP" evidence="13">
    <location>
        <begin position="103"/>
        <end position="156"/>
    </location>
</feature>
<dbReference type="InterPro" id="IPR005467">
    <property type="entry name" value="His_kinase_dom"/>
</dbReference>
<dbReference type="GO" id="GO:0000155">
    <property type="term" value="F:phosphorelay sensor kinase activity"/>
    <property type="evidence" value="ECO:0007669"/>
    <property type="project" value="InterPro"/>
</dbReference>
<dbReference type="AlphaFoldDB" id="A0A923SL93"/>
<dbReference type="Pfam" id="PF00672">
    <property type="entry name" value="HAMP"/>
    <property type="match status" value="1"/>
</dbReference>
<dbReference type="PRINTS" id="PR00344">
    <property type="entry name" value="BCTRLSENSOR"/>
</dbReference>
<dbReference type="EC" id="2.7.13.3" evidence="3"/>
<evidence type="ECO:0000256" key="8">
    <source>
        <dbReference type="ARBA" id="ARBA00022989"/>
    </source>
</evidence>
<evidence type="ECO:0000259" key="12">
    <source>
        <dbReference type="PROSITE" id="PS50109"/>
    </source>
</evidence>
<dbReference type="InterPro" id="IPR004358">
    <property type="entry name" value="Sig_transdc_His_kin-like_C"/>
</dbReference>
<evidence type="ECO:0000256" key="10">
    <source>
        <dbReference type="ARBA" id="ARBA00023136"/>
    </source>
</evidence>
<sequence length="377" mass="42688">MKKISLRWRITFMTMIILVVTCVSMKVMICSSGMMQITELGNVVFDFTDDHKGEVVTAEEMSGFERQFAGKLQEAKMQFCMYNWFITGTVVLISSIVAFFISRRSLKPLQRFSKQLEKIQMKNLDDTHVEEGEVAELVMLSRSLNDMLERISRAFEAQHQFTSNAAHELRTPLALIQTQMDLYAEEQEEIPEKLSDTMGMIREQTERLSEMVRILLDMSELQTVPCSDRISLTPMIEEVLTDLSSLAREDDITLEQSGEDCEIKGSDILIYRVIFNLVENAIKYNRTGGRVSVATSMCDDKVCVSISDTGYGVPDEFRDHIFQPFFRVDGSGNRTLGGIGLGLSLVWEIIHLHGGTVMISESNENGTVLLLEFPRAV</sequence>
<evidence type="ECO:0000256" key="2">
    <source>
        <dbReference type="ARBA" id="ARBA00004370"/>
    </source>
</evidence>
<protein>
    <recommendedName>
        <fullName evidence="3">histidine kinase</fullName>
        <ecNumber evidence="3">2.7.13.3</ecNumber>
    </recommendedName>
</protein>
<dbReference type="SMART" id="SM00388">
    <property type="entry name" value="HisKA"/>
    <property type="match status" value="1"/>
</dbReference>
<dbReference type="Proteomes" id="UP000644115">
    <property type="component" value="Unassembled WGS sequence"/>
</dbReference>